<dbReference type="Proteomes" id="UP000823561">
    <property type="component" value="Chromosome 1"/>
</dbReference>
<protein>
    <submittedName>
        <fullName evidence="1">Uncharacterized protein</fullName>
    </submittedName>
</protein>
<dbReference type="AlphaFoldDB" id="A0AAV6HHG6"/>
<dbReference type="EMBL" id="JADWDJ010000001">
    <property type="protein sequence ID" value="KAG5285327.1"/>
    <property type="molecule type" value="Genomic_DNA"/>
</dbReference>
<accession>A0AAV6HHG6</accession>
<name>A0AAV6HHG6_9TELE</name>
<keyword evidence="2" id="KW-1185">Reference proteome</keyword>
<sequence length="115" mass="13126">MHTHTYTHAHTHIYMHTHTHTYTHTHTHTHAHTHIHMHTHTYTHAHTVRGRNMESKCRRCEGHSVAGAVLCSRGGGRRQEGRVFGTLGIRQGLPVASVSACWSCQPFPIFWIPCH</sequence>
<reference evidence="1 2" key="1">
    <citation type="submission" date="2020-10" db="EMBL/GenBank/DDBJ databases">
        <title>Chromosome-scale genome assembly of the Allis shad, Alosa alosa.</title>
        <authorList>
            <person name="Margot Z."/>
            <person name="Christophe K."/>
            <person name="Cabau C."/>
            <person name="Louis A."/>
            <person name="Berthelot C."/>
            <person name="Parey E."/>
            <person name="Roest Crollius H."/>
            <person name="Montfort J."/>
            <person name="Robinson-Rechavi M."/>
            <person name="Bucao C."/>
            <person name="Bouchez O."/>
            <person name="Gislard M."/>
            <person name="Lluch J."/>
            <person name="Milhes M."/>
            <person name="Lampietro C."/>
            <person name="Lopez Roques C."/>
            <person name="Donnadieu C."/>
            <person name="Braasch I."/>
            <person name="Desvignes T."/>
            <person name="Postlethwait J."/>
            <person name="Bobe J."/>
            <person name="Guiguen Y."/>
        </authorList>
    </citation>
    <scope>NUCLEOTIDE SEQUENCE [LARGE SCALE GENOMIC DNA]</scope>
    <source>
        <strain evidence="1">M-15738</strain>
        <tissue evidence="1">Blood</tissue>
    </source>
</reference>
<organism evidence="1 2">
    <name type="scientific">Alosa alosa</name>
    <name type="common">allis shad</name>
    <dbReference type="NCBI Taxonomy" id="278164"/>
    <lineage>
        <taxon>Eukaryota</taxon>
        <taxon>Metazoa</taxon>
        <taxon>Chordata</taxon>
        <taxon>Craniata</taxon>
        <taxon>Vertebrata</taxon>
        <taxon>Euteleostomi</taxon>
        <taxon>Actinopterygii</taxon>
        <taxon>Neopterygii</taxon>
        <taxon>Teleostei</taxon>
        <taxon>Clupei</taxon>
        <taxon>Clupeiformes</taxon>
        <taxon>Clupeoidei</taxon>
        <taxon>Clupeidae</taxon>
        <taxon>Alosa</taxon>
    </lineage>
</organism>
<evidence type="ECO:0000313" key="2">
    <source>
        <dbReference type="Proteomes" id="UP000823561"/>
    </source>
</evidence>
<proteinExistence type="predicted"/>
<evidence type="ECO:0000313" key="1">
    <source>
        <dbReference type="EMBL" id="KAG5285327.1"/>
    </source>
</evidence>
<gene>
    <name evidence="1" type="ORF">AALO_G00002170</name>
</gene>
<comment type="caution">
    <text evidence="1">The sequence shown here is derived from an EMBL/GenBank/DDBJ whole genome shotgun (WGS) entry which is preliminary data.</text>
</comment>